<dbReference type="SMART" id="SM00487">
    <property type="entry name" value="DEXDc"/>
    <property type="match status" value="1"/>
</dbReference>
<dbReference type="PROSITE" id="PS51194">
    <property type="entry name" value="HELICASE_CTER"/>
    <property type="match status" value="1"/>
</dbReference>
<feature type="region of interest" description="Disordered" evidence="4">
    <location>
        <begin position="1457"/>
        <end position="1477"/>
    </location>
</feature>
<dbReference type="Pfam" id="PF00271">
    <property type="entry name" value="Helicase_C"/>
    <property type="match status" value="1"/>
</dbReference>
<feature type="domain" description="Helicase ATP-binding" evidence="5">
    <location>
        <begin position="96"/>
        <end position="289"/>
    </location>
</feature>
<dbReference type="PANTHER" id="PTHR47957">
    <property type="entry name" value="ATP-DEPENDENT HELICASE HRQ1"/>
    <property type="match status" value="1"/>
</dbReference>
<keyword evidence="3" id="KW-0175">Coiled coil</keyword>
<dbReference type="InterPro" id="IPR018973">
    <property type="entry name" value="MZB"/>
</dbReference>
<sequence>MNIFDLDRSLVERYASFSRSFSRIRAQEIADKIDAVYDSGKFWPDPLITINPRFEKGGSIDKLVQEGVLDPALEQIFAFGKERHPITLHRHQERAVIKARAKESFVVTTGTGSGKSLCFFVPIIDAIVRAKRAGEAPKTRAIIIYPMNALANSQLGEIQKFVADADIPDDLKPTVARYTGQESEEERKAIAEQKPDIILTNFMMLELLMTRQYKLDQKVIDNSIGLDFLVLDELHTYRGRQGADVAMLVRRVKERLAPKKHLICIGTSATMSSSPDEVERAKRVSEVATKLFGQPVAHENVIDELLERATCPEVKPATLGAKLVQAVKDELPDTLTDEELYNHPLACWVETEIGLDDGEKLRRRKPITLKEAAKKLAKQTSEDEDRCESILAKMLGIMGTPEKDRGGEGDRAFLAFKLHRFISGAGQAYVTLEAAQERRVALEGQIYHPDDEGARLYPVFFCRDCGQEILSVTYGHDEDGLVRMLARPIDEPVSDEPDALGDETGYLVPAVNEDFDFSGNPEDYPDSWQETAPSGEIRLAGSHRGKHEGQHLFLKPDGAPCGEGEGGTPSWFFRGPYRFCPHCSHQPASQARERNKLAGLSAEGRSSATTLIVASVLSWMDQDASLRKHSRKLLGFTDNRQDAALQAGHFNDFIFVSLLRGAIYRAVAEAGEGGLKPSQFGDAVRRALGFDLEWEDRLADWMRDPKVKGYGKRQGAQETLSEVLAHRLWADLRKGWRFTNPNLEDVGLIEARFMGLSDLAKDDEEFADCPRLAELTPDKREQLFAILFDAMRQSLAVSTPALDRERIRQMAEESDGRLRLPWAIDPEEIRGLRESGMLMIEVPKRSRISAADAELILRAGERSNLAKALRDKSIWGEKLGRDDYEEVIKGLLSAAESHEIVRRVQSGFELPAWRLAPTNLRLFAQPDGEGSDKHNQFFRTLYHGVAATLAESGPLQNAFEAREHTAQVDSDVREWREQRFRFEDKDQKALIEEKEKLFEAGEQGDFLPAMFCSPTMELGVDISALNVVYMRNVPPTPANYAQRSGRAGRSGHPALVVTYCAAQSPHDQYYFADTPALVSGVVRPPALDLANQDLLTSHLQAEWLAQVDAALEASIRDNLAMDKSGKPLKDVIRLAAEEASASKRARPVMRRLIEAMLSDIEPADAPWLEDVETFVNQVNGAALESFERSFDRWRNLYESARAEQDKAHAIQQKTGLQRGERRAAKNRYVNATKELEVLERGQSKYGSDFYVYRYLATEGFLPGYNFPRLPLYAFVPADKTSVLQRPRFLAIAEFGPNALIYHEGRAYRVTKAKLPAESRSDDGKLSTNTLILCGQCGAAHKDPLQERCHACQSSLAGVERIDTVFRIDNVETSPSLRITANDEDRQRRGFEILTVFQWPTKDGVPQIRGRVVGQGSNALLHLDYGPATTLSRLNKGLKRRKSKSILGFFIDPQTGRWIKDPSSGDSDEGMGDPGNAPPQRIVPIVEDHKNAMLLRPATNFRPDQMATLQHALLRGVQTEFELEEGELLGEPLPTREERNCVLIYEATEGGAGVLNRLVSDPSAIANAATRALKLMHYREPFDGEELEEQEDSCIAGCYRCLLSYYNQPDHELIDRRDSEVVEYLIALSQSDDISAAKANASGKTSDGNEAGSDASGWREAFERWGAQEPKALDIEGGIINFYWPSRDVLAVVGQLTDAAKSIASTRGILDLIELPTAPGDEPPASLKTALGI</sequence>
<dbReference type="PANTHER" id="PTHR47957:SF3">
    <property type="entry name" value="ATP-DEPENDENT HELICASE HRQ1"/>
    <property type="match status" value="1"/>
</dbReference>
<dbReference type="GO" id="GO:0005524">
    <property type="term" value="F:ATP binding"/>
    <property type="evidence" value="ECO:0007669"/>
    <property type="project" value="UniProtKB-KW"/>
</dbReference>
<keyword evidence="1" id="KW-0547">Nucleotide-binding</keyword>
<evidence type="ECO:0000259" key="6">
    <source>
        <dbReference type="PROSITE" id="PS51194"/>
    </source>
</evidence>
<dbReference type="PROSITE" id="PS51192">
    <property type="entry name" value="HELICASE_ATP_BIND_1"/>
    <property type="match status" value="1"/>
</dbReference>
<keyword evidence="8" id="KW-1185">Reference proteome</keyword>
<evidence type="ECO:0000256" key="2">
    <source>
        <dbReference type="ARBA" id="ARBA00022840"/>
    </source>
</evidence>
<dbReference type="EMBL" id="QXFL01000011">
    <property type="protein sequence ID" value="RIV83146.1"/>
    <property type="molecule type" value="Genomic_DNA"/>
</dbReference>
<protein>
    <submittedName>
        <fullName evidence="7">DUF1998 domain-containing protein</fullName>
    </submittedName>
</protein>
<dbReference type="InterPro" id="IPR001650">
    <property type="entry name" value="Helicase_C-like"/>
</dbReference>
<dbReference type="InterPro" id="IPR027417">
    <property type="entry name" value="P-loop_NTPase"/>
</dbReference>
<dbReference type="SMART" id="SM00490">
    <property type="entry name" value="HELICc"/>
    <property type="match status" value="1"/>
</dbReference>
<keyword evidence="2" id="KW-0067">ATP-binding</keyword>
<comment type="caution">
    <text evidence="7">The sequence shown here is derived from an EMBL/GenBank/DDBJ whole genome shotgun (WGS) entry which is preliminary data.</text>
</comment>
<dbReference type="SUPFAM" id="SSF52540">
    <property type="entry name" value="P-loop containing nucleoside triphosphate hydrolases"/>
    <property type="match status" value="2"/>
</dbReference>
<gene>
    <name evidence="7" type="ORF">D2V07_16960</name>
</gene>
<evidence type="ECO:0000259" key="5">
    <source>
        <dbReference type="PROSITE" id="PS51192"/>
    </source>
</evidence>
<dbReference type="OrthoDB" id="9815222at2"/>
<name>A0A418NNA9_9SPHN</name>
<proteinExistence type="predicted"/>
<evidence type="ECO:0000313" key="8">
    <source>
        <dbReference type="Proteomes" id="UP000286576"/>
    </source>
</evidence>
<dbReference type="Gene3D" id="3.40.50.300">
    <property type="entry name" value="P-loop containing nucleotide triphosphate hydrolases"/>
    <property type="match status" value="2"/>
</dbReference>
<organism evidence="7 8">
    <name type="scientific">Aurantiacibacter zhengii</name>
    <dbReference type="NCBI Taxonomy" id="2307003"/>
    <lineage>
        <taxon>Bacteria</taxon>
        <taxon>Pseudomonadati</taxon>
        <taxon>Pseudomonadota</taxon>
        <taxon>Alphaproteobacteria</taxon>
        <taxon>Sphingomonadales</taxon>
        <taxon>Erythrobacteraceae</taxon>
        <taxon>Aurantiacibacter</taxon>
    </lineage>
</organism>
<reference evidence="7 8" key="1">
    <citation type="submission" date="2018-08" db="EMBL/GenBank/DDBJ databases">
        <title>Erythrobacter zhengii sp.nov., a bacterium isolated from deep-sea sediment.</title>
        <authorList>
            <person name="Fang C."/>
            <person name="Wu Y.-H."/>
            <person name="Sun C."/>
            <person name="Wang H."/>
            <person name="Cheng H."/>
            <person name="Meng F.-X."/>
            <person name="Wang C.-S."/>
            <person name="Xu X.-W."/>
        </authorList>
    </citation>
    <scope>NUCLEOTIDE SEQUENCE [LARGE SCALE GENOMIC DNA]</scope>
    <source>
        <strain evidence="7 8">V18</strain>
    </source>
</reference>
<evidence type="ECO:0000256" key="1">
    <source>
        <dbReference type="ARBA" id="ARBA00022741"/>
    </source>
</evidence>
<evidence type="ECO:0000313" key="7">
    <source>
        <dbReference type="EMBL" id="RIV83146.1"/>
    </source>
</evidence>
<dbReference type="Proteomes" id="UP000286576">
    <property type="component" value="Unassembled WGS sequence"/>
</dbReference>
<dbReference type="CDD" id="cd17923">
    <property type="entry name" value="DEXHc_Hrq1-like"/>
    <property type="match status" value="1"/>
</dbReference>
<feature type="domain" description="Helicase C-terminal" evidence="6">
    <location>
        <begin position="940"/>
        <end position="1095"/>
    </location>
</feature>
<evidence type="ECO:0000256" key="3">
    <source>
        <dbReference type="SAM" id="Coils"/>
    </source>
</evidence>
<accession>A0A418NNA9</accession>
<feature type="coiled-coil region" evidence="3">
    <location>
        <begin position="1183"/>
        <end position="1241"/>
    </location>
</feature>
<evidence type="ECO:0000256" key="4">
    <source>
        <dbReference type="SAM" id="MobiDB-lite"/>
    </source>
</evidence>
<dbReference type="GO" id="GO:0036297">
    <property type="term" value="P:interstrand cross-link repair"/>
    <property type="evidence" value="ECO:0007669"/>
    <property type="project" value="TreeGrafter"/>
</dbReference>
<dbReference type="Pfam" id="PF00270">
    <property type="entry name" value="DEAD"/>
    <property type="match status" value="1"/>
</dbReference>
<dbReference type="InterPro" id="IPR011545">
    <property type="entry name" value="DEAD/DEAH_box_helicase_dom"/>
</dbReference>
<dbReference type="GO" id="GO:0006289">
    <property type="term" value="P:nucleotide-excision repair"/>
    <property type="evidence" value="ECO:0007669"/>
    <property type="project" value="TreeGrafter"/>
</dbReference>
<dbReference type="GO" id="GO:0003676">
    <property type="term" value="F:nucleic acid binding"/>
    <property type="evidence" value="ECO:0007669"/>
    <property type="project" value="InterPro"/>
</dbReference>
<dbReference type="InterPro" id="IPR014001">
    <property type="entry name" value="Helicase_ATP-bd"/>
</dbReference>
<dbReference type="RefSeq" id="WP_119588113.1">
    <property type="nucleotide sequence ID" value="NZ_CAWODQ010000003.1"/>
</dbReference>
<dbReference type="Pfam" id="PF09369">
    <property type="entry name" value="MZB"/>
    <property type="match status" value="1"/>
</dbReference>
<dbReference type="GO" id="GO:0043138">
    <property type="term" value="F:3'-5' DNA helicase activity"/>
    <property type="evidence" value="ECO:0007669"/>
    <property type="project" value="TreeGrafter"/>
</dbReference>